<evidence type="ECO:0000256" key="1">
    <source>
        <dbReference type="SAM" id="SignalP"/>
    </source>
</evidence>
<reference evidence="4" key="1">
    <citation type="submission" date="2017-09" db="EMBL/GenBank/DDBJ databases">
        <title>Depth-based differentiation of microbial function through sediment-hosted aquifers and enrichment of novel symbionts in the deep terrestrial subsurface.</title>
        <authorList>
            <person name="Probst A.J."/>
            <person name="Ladd B."/>
            <person name="Jarett J.K."/>
            <person name="Geller-Mcgrath D.E."/>
            <person name="Sieber C.M.K."/>
            <person name="Emerson J.B."/>
            <person name="Anantharaman K."/>
            <person name="Thomas B.C."/>
            <person name="Malmstrom R."/>
            <person name="Stieglmeier M."/>
            <person name="Klingl A."/>
            <person name="Woyke T."/>
            <person name="Ryan C.M."/>
            <person name="Banfield J.F."/>
        </authorList>
    </citation>
    <scope>NUCLEOTIDE SEQUENCE [LARGE SCALE GENOMIC DNA]</scope>
</reference>
<protein>
    <recommendedName>
        <fullName evidence="2">Carbohydrate-binding domain-containing protein</fullName>
    </recommendedName>
</protein>
<name>A0A2M7SB98_9BACT</name>
<evidence type="ECO:0000259" key="2">
    <source>
        <dbReference type="Pfam" id="PF06452"/>
    </source>
</evidence>
<dbReference type="Pfam" id="PF06452">
    <property type="entry name" value="CBM9_1"/>
    <property type="match status" value="1"/>
</dbReference>
<feature type="signal peptide" evidence="1">
    <location>
        <begin position="1"/>
        <end position="22"/>
    </location>
</feature>
<feature type="domain" description="Carbohydrate-binding" evidence="2">
    <location>
        <begin position="46"/>
        <end position="141"/>
    </location>
</feature>
<accession>A0A2M7SB98</accession>
<gene>
    <name evidence="3" type="ORF">COY52_06695</name>
</gene>
<dbReference type="GO" id="GO:0030246">
    <property type="term" value="F:carbohydrate binding"/>
    <property type="evidence" value="ECO:0007669"/>
    <property type="project" value="InterPro"/>
</dbReference>
<dbReference type="PROSITE" id="PS51257">
    <property type="entry name" value="PROKAR_LIPOPROTEIN"/>
    <property type="match status" value="1"/>
</dbReference>
<dbReference type="Proteomes" id="UP000229307">
    <property type="component" value="Unassembled WGS sequence"/>
</dbReference>
<comment type="caution">
    <text evidence="3">The sequence shown here is derived from an EMBL/GenBank/DDBJ whole genome shotgun (WGS) entry which is preliminary data.</text>
</comment>
<dbReference type="InterPro" id="IPR010502">
    <property type="entry name" value="Carb-bd_dom_fam9"/>
</dbReference>
<evidence type="ECO:0000313" key="3">
    <source>
        <dbReference type="EMBL" id="PIZ16563.1"/>
    </source>
</evidence>
<dbReference type="Gene3D" id="2.60.40.1190">
    <property type="match status" value="1"/>
</dbReference>
<dbReference type="PANTHER" id="PTHR35532:SF5">
    <property type="entry name" value="CARBOHYDRATE-BINDING DOMAIN-CONTAINING PROTEIN"/>
    <property type="match status" value="1"/>
</dbReference>
<organism evidence="3 4">
    <name type="scientific">Candidatus Desantisbacteria bacterium CG_4_10_14_0_8_um_filter_48_22</name>
    <dbReference type="NCBI Taxonomy" id="1974543"/>
    <lineage>
        <taxon>Bacteria</taxon>
        <taxon>Candidatus Desantisiibacteriota</taxon>
    </lineage>
</organism>
<dbReference type="SUPFAM" id="SSF49344">
    <property type="entry name" value="CBD9-like"/>
    <property type="match status" value="1"/>
</dbReference>
<dbReference type="CDD" id="cd09620">
    <property type="entry name" value="CBM9_like_3"/>
    <property type="match status" value="1"/>
</dbReference>
<dbReference type="GO" id="GO:0004553">
    <property type="term" value="F:hydrolase activity, hydrolyzing O-glycosyl compounds"/>
    <property type="evidence" value="ECO:0007669"/>
    <property type="project" value="InterPro"/>
</dbReference>
<feature type="chain" id="PRO_5014766783" description="Carbohydrate-binding domain-containing protein" evidence="1">
    <location>
        <begin position="23"/>
        <end position="262"/>
    </location>
</feature>
<sequence length="262" mass="29819">MKKIVMAVLVFSLCSLWLGCYAGEKKKDKIELRSYTCEKAEGKIIVDGVLSEGSWQKAKATGGFMKMLDNVGKPMTQYTEVKMLWDNKNLYIAFVVNDPDIFAVKTQDDGPLWEEENAEIFIDEDGDGKNYLEYEINPLNAIIDLRIDQPKPGGDVQPWEPKAVFNGDGIKRAVKVYGTVDNRNDVDEKWVAEIAIPLNNINFPYAKNLPPKDGDMWRANMFRIERPKKEAGPEEYGSWSKTPSWHLPENFGKVIFSEKTVK</sequence>
<evidence type="ECO:0000313" key="4">
    <source>
        <dbReference type="Proteomes" id="UP000229307"/>
    </source>
</evidence>
<proteinExistence type="predicted"/>
<dbReference type="GO" id="GO:0016052">
    <property type="term" value="P:carbohydrate catabolic process"/>
    <property type="evidence" value="ECO:0007669"/>
    <property type="project" value="InterPro"/>
</dbReference>
<dbReference type="PANTHER" id="PTHR35532">
    <property type="entry name" value="SIMILAR TO POLYHYDROXYALKANOATE DEPOLYMERASE"/>
    <property type="match status" value="1"/>
</dbReference>
<dbReference type="EMBL" id="PFMR01000179">
    <property type="protein sequence ID" value="PIZ16563.1"/>
    <property type="molecule type" value="Genomic_DNA"/>
</dbReference>
<dbReference type="AlphaFoldDB" id="A0A2M7SB98"/>
<keyword evidence="1" id="KW-0732">Signal</keyword>